<keyword evidence="5" id="KW-0998">Cell outer membrane</keyword>
<dbReference type="Pfam" id="PF06629">
    <property type="entry name" value="MipA"/>
    <property type="match status" value="1"/>
</dbReference>
<feature type="compositionally biased region" description="Basic and acidic residues" evidence="6">
    <location>
        <begin position="10"/>
        <end position="23"/>
    </location>
</feature>
<dbReference type="EMBL" id="VCIZ01000005">
    <property type="protein sequence ID" value="TSP12708.1"/>
    <property type="molecule type" value="Genomic_DNA"/>
</dbReference>
<evidence type="ECO:0000256" key="1">
    <source>
        <dbReference type="ARBA" id="ARBA00004442"/>
    </source>
</evidence>
<organism evidence="7 8">
    <name type="scientific">Cupriavidus campinensis</name>
    <dbReference type="NCBI Taxonomy" id="151783"/>
    <lineage>
        <taxon>Bacteria</taxon>
        <taxon>Pseudomonadati</taxon>
        <taxon>Pseudomonadota</taxon>
        <taxon>Betaproteobacteria</taxon>
        <taxon>Burkholderiales</taxon>
        <taxon>Burkholderiaceae</taxon>
        <taxon>Cupriavidus</taxon>
    </lineage>
</organism>
<evidence type="ECO:0000313" key="7">
    <source>
        <dbReference type="EMBL" id="TSP12708.1"/>
    </source>
</evidence>
<feature type="region of interest" description="Disordered" evidence="6">
    <location>
        <begin position="1"/>
        <end position="23"/>
    </location>
</feature>
<proteinExistence type="inferred from homology"/>
<evidence type="ECO:0000256" key="3">
    <source>
        <dbReference type="ARBA" id="ARBA00022729"/>
    </source>
</evidence>
<dbReference type="InterPro" id="IPR010583">
    <property type="entry name" value="MipA"/>
</dbReference>
<accession>A0ABY3EPM6</accession>
<protein>
    <submittedName>
        <fullName evidence="7">MipA/OmpV family protein</fullName>
    </submittedName>
</protein>
<comment type="caution">
    <text evidence="7">The sequence shown here is derived from an EMBL/GenBank/DDBJ whole genome shotgun (WGS) entry which is preliminary data.</text>
</comment>
<keyword evidence="4" id="KW-0472">Membrane</keyword>
<evidence type="ECO:0000256" key="2">
    <source>
        <dbReference type="ARBA" id="ARBA00005722"/>
    </source>
</evidence>
<gene>
    <name evidence="7" type="ORF">FGG12_10875</name>
</gene>
<evidence type="ECO:0000313" key="8">
    <source>
        <dbReference type="Proteomes" id="UP000318943"/>
    </source>
</evidence>
<evidence type="ECO:0000256" key="4">
    <source>
        <dbReference type="ARBA" id="ARBA00023136"/>
    </source>
</evidence>
<keyword evidence="3" id="KW-0732">Signal</keyword>
<evidence type="ECO:0000256" key="5">
    <source>
        <dbReference type="ARBA" id="ARBA00023237"/>
    </source>
</evidence>
<dbReference type="PANTHER" id="PTHR38776:SF1">
    <property type="entry name" value="MLTA-INTERACTING PROTEIN-RELATED"/>
    <property type="match status" value="1"/>
</dbReference>
<dbReference type="Proteomes" id="UP000318943">
    <property type="component" value="Unassembled WGS sequence"/>
</dbReference>
<comment type="similarity">
    <text evidence="2">Belongs to the MipA/OmpV family.</text>
</comment>
<reference evidence="7 8" key="1">
    <citation type="submission" date="2019-05" db="EMBL/GenBank/DDBJ databases">
        <title>Whole genome sequence analysis of Cupriavidus campinensis S14E4C strain.</title>
        <authorList>
            <person name="Abbaszade G."/>
            <person name="Szabo A."/>
            <person name="Toumi M."/>
            <person name="Toth E."/>
        </authorList>
    </citation>
    <scope>NUCLEOTIDE SEQUENCE [LARGE SCALE GENOMIC DNA]</scope>
    <source>
        <strain evidence="7 8">S14E4C</strain>
    </source>
</reference>
<comment type="subcellular location">
    <subcellularLocation>
        <location evidence="1">Cell outer membrane</location>
    </subcellularLocation>
</comment>
<keyword evidence="8" id="KW-1185">Reference proteome</keyword>
<name>A0ABY3EPM6_9BURK</name>
<dbReference type="PANTHER" id="PTHR38776">
    <property type="entry name" value="MLTA-INTERACTING PROTEIN-RELATED"/>
    <property type="match status" value="1"/>
</dbReference>
<evidence type="ECO:0000256" key="6">
    <source>
        <dbReference type="SAM" id="MobiDB-lite"/>
    </source>
</evidence>
<sequence>MICRHANHNNQREDPDVSRHPEPHTPLAGWLTALMLALALLHAPAVRAQTPAPLAEWQYSVGVPLVEMFQGQPEGWKFRLGAAMTVRPRYDGAHDYYVFGGPTIDIRYADKFFMSTGEGLGWNIVSNDHWRAGIALTYDLGRREKKDHDNLAGMGNIGMAAETKLFVDYVVSKSFPLVIRANARRQFGGANGWIGDLGAYMPLPGSSEKFFWFAGPTMTVADSAYMGRWFGVTPEQAARSGHPEYRASGGIKSYGGGVSAIWFINKHWFATADFGVSALVGDAKNSPIVQRTTNLTGDISVVYQF</sequence>